<comment type="subcellular location">
    <subcellularLocation>
        <location evidence="5">Endomembrane system</location>
        <topology evidence="5">Single-pass membrane protein</topology>
    </subcellularLocation>
</comment>
<keyword evidence="8" id="KW-1185">Reference proteome</keyword>
<dbReference type="PROSITE" id="PS50076">
    <property type="entry name" value="DNAJ_2"/>
    <property type="match status" value="1"/>
</dbReference>
<evidence type="ECO:0000256" key="1">
    <source>
        <dbReference type="ARBA" id="ARBA00022692"/>
    </source>
</evidence>
<keyword evidence="1 6" id="KW-0812">Transmembrane</keyword>
<dbReference type="SMART" id="SM00271">
    <property type="entry name" value="DnaJ"/>
    <property type="match status" value="1"/>
</dbReference>
<evidence type="ECO:0000313" key="8">
    <source>
        <dbReference type="Proteomes" id="UP000887566"/>
    </source>
</evidence>
<dbReference type="InterPro" id="IPR036869">
    <property type="entry name" value="J_dom_sf"/>
</dbReference>
<dbReference type="GO" id="GO:0012505">
    <property type="term" value="C:endomembrane system"/>
    <property type="evidence" value="ECO:0007669"/>
    <property type="project" value="UniProtKB-SubCell"/>
</dbReference>
<name>A0A914W1C7_9BILA</name>
<protein>
    <submittedName>
        <fullName evidence="9">J domain-containing protein</fullName>
    </submittedName>
</protein>
<keyword evidence="3 6" id="KW-1133">Transmembrane helix</keyword>
<dbReference type="PANTHER" id="PTHR44653">
    <property type="entry name" value="DNAJ HOMOLOG SUBFAMILY C MEMBER 1"/>
    <property type="match status" value="1"/>
</dbReference>
<accession>A0A914W1C7</accession>
<organism evidence="8 9">
    <name type="scientific">Plectus sambesii</name>
    <dbReference type="NCBI Taxonomy" id="2011161"/>
    <lineage>
        <taxon>Eukaryota</taxon>
        <taxon>Metazoa</taxon>
        <taxon>Ecdysozoa</taxon>
        <taxon>Nematoda</taxon>
        <taxon>Chromadorea</taxon>
        <taxon>Plectida</taxon>
        <taxon>Plectina</taxon>
        <taxon>Plectoidea</taxon>
        <taxon>Plectidae</taxon>
        <taxon>Plectus</taxon>
    </lineage>
</organism>
<feature type="transmembrane region" description="Helical" evidence="6">
    <location>
        <begin position="72"/>
        <end position="88"/>
    </location>
</feature>
<dbReference type="PRINTS" id="PR00625">
    <property type="entry name" value="JDOMAIN"/>
</dbReference>
<dbReference type="WBParaSite" id="PSAMB.scaffold3005size20077.g19969.t1">
    <property type="protein sequence ID" value="PSAMB.scaffold3005size20077.g19969.t1"/>
    <property type="gene ID" value="PSAMB.scaffold3005size20077.g19969"/>
</dbReference>
<evidence type="ECO:0000256" key="3">
    <source>
        <dbReference type="ARBA" id="ARBA00022989"/>
    </source>
</evidence>
<evidence type="ECO:0000256" key="5">
    <source>
        <dbReference type="ARBA" id="ARBA00037847"/>
    </source>
</evidence>
<dbReference type="AlphaFoldDB" id="A0A914W1C7"/>
<evidence type="ECO:0000259" key="7">
    <source>
        <dbReference type="PROSITE" id="PS50076"/>
    </source>
</evidence>
<dbReference type="SUPFAM" id="SSF46565">
    <property type="entry name" value="Chaperone J-domain"/>
    <property type="match status" value="1"/>
</dbReference>
<evidence type="ECO:0000256" key="6">
    <source>
        <dbReference type="SAM" id="Phobius"/>
    </source>
</evidence>
<dbReference type="InterPro" id="IPR001623">
    <property type="entry name" value="DnaJ_domain"/>
</dbReference>
<evidence type="ECO:0000313" key="9">
    <source>
        <dbReference type="WBParaSite" id="PSAMB.scaffold3005size20077.g19969.t1"/>
    </source>
</evidence>
<proteinExistence type="predicted"/>
<dbReference type="InterPro" id="IPR052606">
    <property type="entry name" value="DnaJ_domain_protein"/>
</dbReference>
<dbReference type="Proteomes" id="UP000887566">
    <property type="component" value="Unplaced"/>
</dbReference>
<keyword evidence="2" id="KW-0732">Signal</keyword>
<dbReference type="Gene3D" id="1.10.287.110">
    <property type="entry name" value="DnaJ domain"/>
    <property type="match status" value="1"/>
</dbReference>
<dbReference type="Pfam" id="PF00226">
    <property type="entry name" value="DnaJ"/>
    <property type="match status" value="1"/>
</dbReference>
<evidence type="ECO:0000256" key="4">
    <source>
        <dbReference type="ARBA" id="ARBA00023136"/>
    </source>
</evidence>
<dbReference type="CDD" id="cd06257">
    <property type="entry name" value="DnaJ"/>
    <property type="match status" value="1"/>
</dbReference>
<dbReference type="PANTHER" id="PTHR44653:SF2">
    <property type="entry name" value="DNAJ HOMOLOG SUBFAMILY C MEMBER 1"/>
    <property type="match status" value="1"/>
</dbReference>
<reference evidence="9" key="1">
    <citation type="submission" date="2022-11" db="UniProtKB">
        <authorList>
            <consortium name="WormBaseParasite"/>
        </authorList>
    </citation>
    <scope>IDENTIFICATION</scope>
</reference>
<keyword evidence="4 6" id="KW-0472">Membrane</keyword>
<feature type="domain" description="J" evidence="7">
    <location>
        <begin position="177"/>
        <end position="233"/>
    </location>
</feature>
<sequence>MLKVYEHLKTQVNNSGYLLDIDALTVGGSIGFAHVWVLVTPEIQSKILIVLPQIIKRFAVSNASNAVQVDNSFGHGVAMAIVAVYLTYKAMYNIRRWWKDNISGKRVAKNIIDSCTTLVAGYGGSTAGATAGSFFGPTGTLIGSVIGGLAGSSGGGLLINMLTQELFDIPKDEALENAYNFLGVSRHATNNEINKAYRSLSLKYHPDKAGSQQEFVKLQACMEIIKVARGEEH</sequence>
<evidence type="ECO:0000256" key="2">
    <source>
        <dbReference type="ARBA" id="ARBA00022729"/>
    </source>
</evidence>